<evidence type="ECO:0000313" key="4">
    <source>
        <dbReference type="Proteomes" id="UP000494245"/>
    </source>
</evidence>
<dbReference type="Pfam" id="PF00656">
    <property type="entry name" value="Peptidase_C14"/>
    <property type="match status" value="1"/>
</dbReference>
<evidence type="ECO:0000256" key="1">
    <source>
        <dbReference type="SAM" id="MobiDB-lite"/>
    </source>
</evidence>
<feature type="domain" description="Peptidase C14 caspase" evidence="2">
    <location>
        <begin position="32"/>
        <end position="305"/>
    </location>
</feature>
<dbReference type="PANTHER" id="PTHR48104:SF30">
    <property type="entry name" value="METACASPASE-1"/>
    <property type="match status" value="1"/>
</dbReference>
<dbReference type="GO" id="GO:0005737">
    <property type="term" value="C:cytoplasm"/>
    <property type="evidence" value="ECO:0007669"/>
    <property type="project" value="TreeGrafter"/>
</dbReference>
<evidence type="ECO:0000259" key="2">
    <source>
        <dbReference type="Pfam" id="PF00656"/>
    </source>
</evidence>
<reference evidence="3 4" key="2">
    <citation type="submission" date="2020-05" db="EMBL/GenBank/DDBJ databases">
        <title>Draft genome sequence of Desulfovibrio sp. strainFSS-1.</title>
        <authorList>
            <person name="Shimoshige H."/>
            <person name="Kobayashi H."/>
            <person name="Maekawa T."/>
        </authorList>
    </citation>
    <scope>NUCLEOTIDE SEQUENCE [LARGE SCALE GENOMIC DNA]</scope>
    <source>
        <strain evidence="3 4">SIID29052-01</strain>
    </source>
</reference>
<dbReference type="Gene3D" id="3.40.50.1460">
    <property type="match status" value="1"/>
</dbReference>
<organism evidence="3 4">
    <name type="scientific">Fundidesulfovibrio magnetotacticus</name>
    <dbReference type="NCBI Taxonomy" id="2730080"/>
    <lineage>
        <taxon>Bacteria</taxon>
        <taxon>Pseudomonadati</taxon>
        <taxon>Thermodesulfobacteriota</taxon>
        <taxon>Desulfovibrionia</taxon>
        <taxon>Desulfovibrionales</taxon>
        <taxon>Desulfovibrionaceae</taxon>
        <taxon>Fundidesulfovibrio</taxon>
    </lineage>
</organism>
<dbReference type="AlphaFoldDB" id="A0A6V8LQ53"/>
<proteinExistence type="predicted"/>
<name>A0A6V8LQ53_9BACT</name>
<dbReference type="GO" id="GO:0006508">
    <property type="term" value="P:proteolysis"/>
    <property type="evidence" value="ECO:0007669"/>
    <property type="project" value="InterPro"/>
</dbReference>
<sequence length="716" mass="76663">MKNVTRNREAGLIVAALLLAGFLAVTDLAHARGHALLIGIDSYQGTGFSDLKGAGNDVALMRAVLLTPRLGFKPEEVTVLRDSQATHTAIRKALEELAAKVGPDDRVYIHYAGHGSRTCDLNGDEAGREGLDSTLVTYGSRPPATSPPSAKQQCDPASAADAKVDPNASMDAYDLLDDELNELLGLIAARCPNVVFVSDSCHSGTITRGAESLRTRGVAMDARPHPLGARSYNQAKASWVAIGSARDKEAASEYHDRETGRQQGAFTWFWAKALETASPTDTWRDAFRRASAMMANDGLRQQPRMDGDGSRPVGGGSAAQGKPRYCVLSVSSDGTTATIDAGALLGMTRGSVLRKAGQDPSQGTLTITELDATGADGTVQGAFKPGDLLEIDRYMPSAKPLAVYLRADLPQDKSALDALRKHLERNMPAVEVVESQAAADVVLWILRPKQDASGKPVYAREGDSLPQSFEDAQPQCWVLSPDEMFSADQGKLHYALDGKGQADLVESLGKIVRMRGLLSLQGAPGMPASVNVKVHVFVPHLGPAAVSRDCTEFVELDGAIWKRTMTVNLADLAAVRRPAGKTALLFEAENLTELPLHFYVINISKSGQVLAVPFDRGAMNPTDTIHQIQPGQTKMFCRGGLYLTEAKEYVRVLTSREPVDVRLLEQGALRSAKRAVPNPLETLFEVSSGKQSTRGLPAGGTGAAEWSTMLGEFVAE</sequence>
<dbReference type="PANTHER" id="PTHR48104">
    <property type="entry name" value="METACASPASE-4"/>
    <property type="match status" value="1"/>
</dbReference>
<dbReference type="RefSeq" id="WP_173080213.1">
    <property type="nucleotide sequence ID" value="NZ_BLTE01000001.1"/>
</dbReference>
<comment type="caution">
    <text evidence="3">The sequence shown here is derived from an EMBL/GenBank/DDBJ whole genome shotgun (WGS) entry which is preliminary data.</text>
</comment>
<dbReference type="InterPro" id="IPR050452">
    <property type="entry name" value="Metacaspase"/>
</dbReference>
<reference evidence="3 4" key="1">
    <citation type="submission" date="2020-04" db="EMBL/GenBank/DDBJ databases">
        <authorList>
            <consortium name="Desulfovibrio sp. FSS-1 genome sequencing consortium"/>
            <person name="Shimoshige H."/>
            <person name="Kobayashi H."/>
            <person name="Maekawa T."/>
        </authorList>
    </citation>
    <scope>NUCLEOTIDE SEQUENCE [LARGE SCALE GENOMIC DNA]</scope>
    <source>
        <strain evidence="3 4">SIID29052-01</strain>
    </source>
</reference>
<accession>A0A6V8LQ53</accession>
<dbReference type="InterPro" id="IPR011600">
    <property type="entry name" value="Pept_C14_caspase"/>
</dbReference>
<keyword evidence="4" id="KW-1185">Reference proteome</keyword>
<feature type="region of interest" description="Disordered" evidence="1">
    <location>
        <begin position="140"/>
        <end position="163"/>
    </location>
</feature>
<evidence type="ECO:0000313" key="3">
    <source>
        <dbReference type="EMBL" id="GFK92249.1"/>
    </source>
</evidence>
<protein>
    <recommendedName>
        <fullName evidence="2">Peptidase C14 caspase domain-containing protein</fullName>
    </recommendedName>
</protein>
<dbReference type="Proteomes" id="UP000494245">
    <property type="component" value="Unassembled WGS sequence"/>
</dbReference>
<dbReference type="GO" id="GO:0004197">
    <property type="term" value="F:cysteine-type endopeptidase activity"/>
    <property type="evidence" value="ECO:0007669"/>
    <property type="project" value="InterPro"/>
</dbReference>
<feature type="region of interest" description="Disordered" evidence="1">
    <location>
        <begin position="299"/>
        <end position="320"/>
    </location>
</feature>
<dbReference type="EMBL" id="BLTE01000001">
    <property type="protein sequence ID" value="GFK92249.1"/>
    <property type="molecule type" value="Genomic_DNA"/>
</dbReference>
<gene>
    <name evidence="3" type="ORF">NNJEOMEG_00071</name>
</gene>